<comment type="similarity">
    <text evidence="1">Belongs to the ArsC family.</text>
</comment>
<dbReference type="InterPro" id="IPR036249">
    <property type="entry name" value="Thioredoxin-like_sf"/>
</dbReference>
<proteinExistence type="inferred from homology"/>
<accession>A0A2I1K6E0</accession>
<dbReference type="PANTHER" id="PTHR30041">
    <property type="entry name" value="ARSENATE REDUCTASE"/>
    <property type="match status" value="1"/>
</dbReference>
<protein>
    <submittedName>
        <fullName evidence="2">Transcriptional regulator</fullName>
    </submittedName>
</protein>
<name>A0A2I1K6E0_9LACT</name>
<dbReference type="InterPro" id="IPR006660">
    <property type="entry name" value="Arsenate_reductase-like"/>
</dbReference>
<evidence type="ECO:0000256" key="1">
    <source>
        <dbReference type="PROSITE-ProRule" id="PRU01282"/>
    </source>
</evidence>
<dbReference type="PANTHER" id="PTHR30041:SF8">
    <property type="entry name" value="PROTEIN YFFB"/>
    <property type="match status" value="1"/>
</dbReference>
<dbReference type="Proteomes" id="UP000234775">
    <property type="component" value="Unassembled WGS sequence"/>
</dbReference>
<dbReference type="SUPFAM" id="SSF52833">
    <property type="entry name" value="Thioredoxin-like"/>
    <property type="match status" value="1"/>
</dbReference>
<organism evidence="2 3">
    <name type="scientific">Aerococcus christensenii</name>
    <dbReference type="NCBI Taxonomy" id="87541"/>
    <lineage>
        <taxon>Bacteria</taxon>
        <taxon>Bacillati</taxon>
        <taxon>Bacillota</taxon>
        <taxon>Bacilli</taxon>
        <taxon>Lactobacillales</taxon>
        <taxon>Aerococcaceae</taxon>
        <taxon>Aerococcus</taxon>
    </lineage>
</organism>
<reference evidence="2 3" key="1">
    <citation type="submission" date="2017-12" db="EMBL/GenBank/DDBJ databases">
        <title>Phylogenetic diversity of female urinary microbiome.</title>
        <authorList>
            <person name="Thomas-White K."/>
            <person name="Wolfe A.J."/>
        </authorList>
    </citation>
    <scope>NUCLEOTIDE SEQUENCE [LARGE SCALE GENOMIC DNA]</scope>
    <source>
        <strain evidence="2 3">UMB0844</strain>
    </source>
</reference>
<dbReference type="EMBL" id="PKGZ01000004">
    <property type="protein sequence ID" value="PKY91213.1"/>
    <property type="molecule type" value="Genomic_DNA"/>
</dbReference>
<evidence type="ECO:0000313" key="2">
    <source>
        <dbReference type="EMBL" id="PKY91213.1"/>
    </source>
</evidence>
<dbReference type="Pfam" id="PF03960">
    <property type="entry name" value="ArsC"/>
    <property type="match status" value="1"/>
</dbReference>
<dbReference type="OrthoDB" id="9794155at2"/>
<comment type="caution">
    <text evidence="2">The sequence shown here is derived from an EMBL/GenBank/DDBJ whole genome shotgun (WGS) entry which is preliminary data.</text>
</comment>
<dbReference type="PROSITE" id="PS51353">
    <property type="entry name" value="ARSC"/>
    <property type="match status" value="1"/>
</dbReference>
<sequence>MEVQPLITLYGIKRCSTSSKGEKALKEAGIPYEFVDIRTISPSVEALRQALGRVDKIKKIVNTSGQIYRKEHLKDKLDQMSEEEVLDLLHQEGRLVKRPFITDGTMSTAGASEENLKFWIERGH</sequence>
<gene>
    <name evidence="2" type="ORF">CYJ27_05785</name>
</gene>
<evidence type="ECO:0000313" key="3">
    <source>
        <dbReference type="Proteomes" id="UP000234775"/>
    </source>
</evidence>
<keyword evidence="3" id="KW-1185">Reference proteome</keyword>
<dbReference type="AlphaFoldDB" id="A0A2I1K6E0"/>
<dbReference type="Gene3D" id="3.40.30.10">
    <property type="entry name" value="Glutaredoxin"/>
    <property type="match status" value="1"/>
</dbReference>